<accession>A0A1Z4JHX8</accession>
<feature type="compositionally biased region" description="Low complexity" evidence="1">
    <location>
        <begin position="1156"/>
        <end position="1167"/>
    </location>
</feature>
<evidence type="ECO:0000256" key="2">
    <source>
        <dbReference type="SAM" id="SignalP"/>
    </source>
</evidence>
<keyword evidence="2" id="KW-0732">Signal</keyword>
<evidence type="ECO:0008006" key="5">
    <source>
        <dbReference type="Google" id="ProtNLM"/>
    </source>
</evidence>
<reference evidence="3 4" key="1">
    <citation type="submission" date="2017-06" db="EMBL/GenBank/DDBJ databases">
        <title>Genome sequencing of cyanobaciteial culture collection at National Institute for Environmental Studies (NIES).</title>
        <authorList>
            <person name="Hirose Y."/>
            <person name="Shimura Y."/>
            <person name="Fujisawa T."/>
            <person name="Nakamura Y."/>
            <person name="Kawachi M."/>
        </authorList>
    </citation>
    <scope>NUCLEOTIDE SEQUENCE [LARGE SCALE GENOMIC DNA]</scope>
    <source>
        <strain evidence="3 4">NIES-2135</strain>
    </source>
</reference>
<dbReference type="SUPFAM" id="SSF56935">
    <property type="entry name" value="Porins"/>
    <property type="match status" value="1"/>
</dbReference>
<feature type="region of interest" description="Disordered" evidence="1">
    <location>
        <begin position="1143"/>
        <end position="1175"/>
    </location>
</feature>
<feature type="chain" id="PRO_5011116770" description="TonB-dependent receptor" evidence="2">
    <location>
        <begin position="26"/>
        <end position="1175"/>
    </location>
</feature>
<feature type="signal peptide" evidence="2">
    <location>
        <begin position="1"/>
        <end position="25"/>
    </location>
</feature>
<keyword evidence="4" id="KW-1185">Reference proteome</keyword>
<sequence>MKSQFFLYVSLFLAGVLLAPVQAQEANSKQQSTPTSLESVDAAKPSSTAVEVKPERQPNPEFSAQSTTDEVKILSPAIDAVIDVPAAMVVVQAPEGKQVELRVNGVLVSNQLIGRTETDQKSGQVLRTYYGVSLQPGSNTISAQIIGASQSAQVTVQVRGEAEKLSVQAAEAKIPADGRSTAAIRGELLDGQGNRSNRDALITLSTTAGEFLDTDAAADQPGFQVKAERGQFTARLRSGLEARTVTIRAAVGKLEDFTQLQFETNLRPSIATGVIDLRFGRQGTDFYRSFRDFLPVNRDNNYQLDFGAAVFATGRIGDWLLTGAYNSARPLNETCDGTNSLFRPNDQSCDQNYSVYGDSSESTILTPSIDSLFLKLERTSPVAGAGTDYAMWGDYTTEEFATRSQEFSATNRQLHGFKTNYNFGNLQITGLFANNIQGFQRDTLVPDGTSGFYFLSRRLLVEGSESIFLELEELNRPGTVLKRQQLSRGKDYEIDYDRGTILFREPITRTDVGEVGETLVRRIVSTYQYDTPGSDSRMFAGRVRYHFARGLNRESWLGATYLREDQGTRDFELYGADAFVSLGQNSHALAEYARSTNLSDVLGLVSGSAYRFELESKLSQGIDARAYYRQADTGFANNATVSFVPGQTRYGTQLTAQVGKTTNLRFQYDHEDNRGIAPRPLTTLEDLFSPRTEPLPGTQVDNSLTTILAGIQQKIGTADLTVDWIHRDREDRLNSGLDSNSDQLRSRLNVPLTRDLTFIAQNETTLSQETDAIYSDRTLLGLNWQVVSGINVQLAQQFFTRGQFEGQSITSLNVIGDYKLARDTTLRGRYTLWGGANDLTMQGAIGINQGIVISPGLRLDLAYDRIFGDFLGRSAAGSRFAQPFAFGQGASALGLESGDSYSVGLEYTGSPDFKASARYEHRSSSQSRNTVISAAAAGKISPELTALLRYQQANSANQTLVGLPDTANLKFGLAYRNPRDDRFNALLRYEYRKNPATIPDSILFSTGTGTKDHLFGLEAIYAPDWRWEFYGKFALRNSRSYLASDLAGTSTATLTQIRATYRFAEQWDITGEARWIHQTAGFSETGLAIEAGYYLNPNLRLAAGYSFGRAHDRDLTGSRSAGGIYLGLTMKVNELFNGFGLQKVPPPQNVKEDQVTTQQATPATPQANSSTDTPR</sequence>
<evidence type="ECO:0000256" key="1">
    <source>
        <dbReference type="SAM" id="MobiDB-lite"/>
    </source>
</evidence>
<organism evidence="3 4">
    <name type="scientific">Leptolyngbya boryana NIES-2135</name>
    <dbReference type="NCBI Taxonomy" id="1973484"/>
    <lineage>
        <taxon>Bacteria</taxon>
        <taxon>Bacillati</taxon>
        <taxon>Cyanobacteriota</taxon>
        <taxon>Cyanophyceae</taxon>
        <taxon>Leptolyngbyales</taxon>
        <taxon>Leptolyngbyaceae</taxon>
        <taxon>Leptolyngbya group</taxon>
        <taxon>Leptolyngbya</taxon>
    </lineage>
</organism>
<evidence type="ECO:0000313" key="3">
    <source>
        <dbReference type="EMBL" id="BAY56336.1"/>
    </source>
</evidence>
<dbReference type="Gene3D" id="2.60.40.10">
    <property type="entry name" value="Immunoglobulins"/>
    <property type="match status" value="1"/>
</dbReference>
<name>A0A1Z4JHX8_LEPBY</name>
<protein>
    <recommendedName>
        <fullName evidence="5">TonB-dependent receptor</fullName>
    </recommendedName>
</protein>
<dbReference type="AlphaFoldDB" id="A0A1Z4JHX8"/>
<dbReference type="InterPro" id="IPR013783">
    <property type="entry name" value="Ig-like_fold"/>
</dbReference>
<evidence type="ECO:0000313" key="4">
    <source>
        <dbReference type="Proteomes" id="UP000217895"/>
    </source>
</evidence>
<proteinExistence type="predicted"/>
<gene>
    <name evidence="3" type="ORF">NIES2135_31670</name>
</gene>
<dbReference type="Proteomes" id="UP000217895">
    <property type="component" value="Chromosome"/>
</dbReference>
<feature type="compositionally biased region" description="Polar residues" evidence="1">
    <location>
        <begin position="27"/>
        <end position="38"/>
    </location>
</feature>
<feature type="region of interest" description="Disordered" evidence="1">
    <location>
        <begin position="27"/>
        <end position="68"/>
    </location>
</feature>
<dbReference type="EMBL" id="AP018203">
    <property type="protein sequence ID" value="BAY56336.1"/>
    <property type="molecule type" value="Genomic_DNA"/>
</dbReference>